<dbReference type="PROSITE" id="PS51819">
    <property type="entry name" value="VOC"/>
    <property type="match status" value="1"/>
</dbReference>
<feature type="domain" description="VOC" evidence="1">
    <location>
        <begin position="5"/>
        <end position="124"/>
    </location>
</feature>
<name>A0ABS1KZ81_9BACT</name>
<gene>
    <name evidence="2" type="ORF">JI741_26275</name>
</gene>
<dbReference type="Gene3D" id="3.10.180.10">
    <property type="entry name" value="2,3-Dihydroxybiphenyl 1,2-Dioxygenase, domain 1"/>
    <property type="match status" value="1"/>
</dbReference>
<sequence>MEASMLHSAVPVIASDDVRKSMAYYVDVLGFANDFEYGDPVTYGGVNWGEVEVYFTYDPGLCTVLRESEYHAEIFIWVIDANALYEEHRTRGAEIIEALNDRPWNARQYVVRDIHGYHLKFAQPT</sequence>
<dbReference type="InterPro" id="IPR037523">
    <property type="entry name" value="VOC_core"/>
</dbReference>
<dbReference type="InterPro" id="IPR004360">
    <property type="entry name" value="Glyas_Fos-R_dOase_dom"/>
</dbReference>
<dbReference type="Proteomes" id="UP000613030">
    <property type="component" value="Unassembled WGS sequence"/>
</dbReference>
<evidence type="ECO:0000313" key="2">
    <source>
        <dbReference type="EMBL" id="MBL0744768.1"/>
    </source>
</evidence>
<accession>A0ABS1KZ81</accession>
<reference evidence="2 3" key="1">
    <citation type="submission" date="2021-01" db="EMBL/GenBank/DDBJ databases">
        <title>Chryseolinea sp. Jin1 Genome sequencing and assembly.</title>
        <authorList>
            <person name="Kim I."/>
        </authorList>
    </citation>
    <scope>NUCLEOTIDE SEQUENCE [LARGE SCALE GENOMIC DNA]</scope>
    <source>
        <strain evidence="2 3">Jin1</strain>
    </source>
</reference>
<dbReference type="EMBL" id="JAERRB010000012">
    <property type="protein sequence ID" value="MBL0744768.1"/>
    <property type="molecule type" value="Genomic_DNA"/>
</dbReference>
<evidence type="ECO:0000313" key="3">
    <source>
        <dbReference type="Proteomes" id="UP000613030"/>
    </source>
</evidence>
<dbReference type="SUPFAM" id="SSF54593">
    <property type="entry name" value="Glyoxalase/Bleomycin resistance protein/Dihydroxybiphenyl dioxygenase"/>
    <property type="match status" value="1"/>
</dbReference>
<keyword evidence="3" id="KW-1185">Reference proteome</keyword>
<comment type="caution">
    <text evidence="2">The sequence shown here is derived from an EMBL/GenBank/DDBJ whole genome shotgun (WGS) entry which is preliminary data.</text>
</comment>
<dbReference type="RefSeq" id="WP_202014633.1">
    <property type="nucleotide sequence ID" value="NZ_JAERRB010000012.1"/>
</dbReference>
<evidence type="ECO:0000259" key="1">
    <source>
        <dbReference type="PROSITE" id="PS51819"/>
    </source>
</evidence>
<dbReference type="Pfam" id="PF00903">
    <property type="entry name" value="Glyoxalase"/>
    <property type="match status" value="1"/>
</dbReference>
<dbReference type="InterPro" id="IPR029068">
    <property type="entry name" value="Glyas_Bleomycin-R_OHBP_Dase"/>
</dbReference>
<organism evidence="2 3">
    <name type="scientific">Chryseolinea lacunae</name>
    <dbReference type="NCBI Taxonomy" id="2801331"/>
    <lineage>
        <taxon>Bacteria</taxon>
        <taxon>Pseudomonadati</taxon>
        <taxon>Bacteroidota</taxon>
        <taxon>Cytophagia</taxon>
        <taxon>Cytophagales</taxon>
        <taxon>Fulvivirgaceae</taxon>
        <taxon>Chryseolinea</taxon>
    </lineage>
</organism>
<proteinExistence type="predicted"/>
<protein>
    <recommendedName>
        <fullName evidence="1">VOC domain-containing protein</fullName>
    </recommendedName>
</protein>